<accession>A0A0F9JM20</accession>
<dbReference type="EMBL" id="LAZR01009739">
    <property type="protein sequence ID" value="KKM70849.1"/>
    <property type="molecule type" value="Genomic_DNA"/>
</dbReference>
<name>A0A0F9JM20_9ZZZZ</name>
<sequence length="313" mass="33848">MVNYLTTLSAFKGYFNIPAANTGNDILIELIIASCSDAIESHTKRKLRIRTYGSNSIQAEYGSGNGSNRYHTKEYPIFSVTTLKEDTTLAFASTTEITSGDYLLKKEIGTIRLLPASGLIFTESKDNIKLIYKAGYGTFVIITGENDVIDFTDDGGTAAATLDAGVYTGATLATEIDTQMTAAGADAFVIAFNERTGIFSINGDGAVLSLLWNDGSNISSSVARTIGFSSTANNTGALTYTSDTGVIGIPQDLEQACLMLCKRLYKMHDVFGESRFDIEQEKIDGERGGTTKFNVDAFPPIVDKILDKYLRLI</sequence>
<evidence type="ECO:0000313" key="1">
    <source>
        <dbReference type="EMBL" id="KKM70849.1"/>
    </source>
</evidence>
<comment type="caution">
    <text evidence="1">The sequence shown here is derived from an EMBL/GenBank/DDBJ whole genome shotgun (WGS) entry which is preliminary data.</text>
</comment>
<proteinExistence type="predicted"/>
<dbReference type="AlphaFoldDB" id="A0A0F9JM20"/>
<organism evidence="1">
    <name type="scientific">marine sediment metagenome</name>
    <dbReference type="NCBI Taxonomy" id="412755"/>
    <lineage>
        <taxon>unclassified sequences</taxon>
        <taxon>metagenomes</taxon>
        <taxon>ecological metagenomes</taxon>
    </lineage>
</organism>
<reference evidence="1" key="1">
    <citation type="journal article" date="2015" name="Nature">
        <title>Complex archaea that bridge the gap between prokaryotes and eukaryotes.</title>
        <authorList>
            <person name="Spang A."/>
            <person name="Saw J.H."/>
            <person name="Jorgensen S.L."/>
            <person name="Zaremba-Niedzwiedzka K."/>
            <person name="Martijn J."/>
            <person name="Lind A.E."/>
            <person name="van Eijk R."/>
            <person name="Schleper C."/>
            <person name="Guy L."/>
            <person name="Ettema T.J."/>
        </authorList>
    </citation>
    <scope>NUCLEOTIDE SEQUENCE</scope>
</reference>
<gene>
    <name evidence="1" type="ORF">LCGC14_1436590</name>
</gene>
<protein>
    <submittedName>
        <fullName evidence="1">Uncharacterized protein</fullName>
    </submittedName>
</protein>